<reference evidence="2" key="1">
    <citation type="submission" date="2018-04" db="EMBL/GenBank/DDBJ databases">
        <title>WGS assembly of Panicum hallii.</title>
        <authorList>
            <person name="Lovell J."/>
            <person name="Jenkins J."/>
            <person name="Lowry D."/>
            <person name="Mamidi S."/>
            <person name="Sreedasyam A."/>
            <person name="Weng X."/>
            <person name="Barry K."/>
            <person name="Bonette J."/>
            <person name="Campitelli B."/>
            <person name="Daum C."/>
            <person name="Gordon S."/>
            <person name="Gould B."/>
            <person name="Lipzen A."/>
            <person name="Macqueen A."/>
            <person name="Palacio-Mejia J."/>
            <person name="Plott C."/>
            <person name="Shakirov E."/>
            <person name="Shu S."/>
            <person name="Yoshinaga Y."/>
            <person name="Zane M."/>
            <person name="Rokhsar D."/>
            <person name="Grimwood J."/>
            <person name="Schmutz J."/>
            <person name="Juenger T."/>
        </authorList>
    </citation>
    <scope>NUCLEOTIDE SEQUENCE [LARGE SCALE GENOMIC DNA]</scope>
    <source>
        <strain evidence="2">FIL2</strain>
    </source>
</reference>
<feature type="transmembrane region" description="Helical" evidence="1">
    <location>
        <begin position="61"/>
        <end position="82"/>
    </location>
</feature>
<dbReference type="Proteomes" id="UP000243499">
    <property type="component" value="Chromosome 4"/>
</dbReference>
<proteinExistence type="predicted"/>
<dbReference type="Gramene" id="PAN22826">
    <property type="protein sequence ID" value="PAN22826"/>
    <property type="gene ID" value="PAHAL_4G047300"/>
</dbReference>
<feature type="transmembrane region" description="Helical" evidence="1">
    <location>
        <begin position="37"/>
        <end position="54"/>
    </location>
</feature>
<keyword evidence="1" id="KW-0472">Membrane</keyword>
<accession>A0A2S3HH49</accession>
<gene>
    <name evidence="2" type="ORF">PAHAL_4G047300</name>
</gene>
<sequence length="106" mass="10957">MASFAIFCRALLALNAAALPHRRLALPLRRRLLRDSAILIVLGASALFHAVAVPNTDASHALAAAAGLLMWVAGVALLPLALTAGRFPAAARLAAQLVEAAVQALF</sequence>
<keyword evidence="1" id="KW-1133">Transmembrane helix</keyword>
<name>A0A2S3HH49_9POAL</name>
<organism evidence="2">
    <name type="scientific">Panicum hallii</name>
    <dbReference type="NCBI Taxonomy" id="206008"/>
    <lineage>
        <taxon>Eukaryota</taxon>
        <taxon>Viridiplantae</taxon>
        <taxon>Streptophyta</taxon>
        <taxon>Embryophyta</taxon>
        <taxon>Tracheophyta</taxon>
        <taxon>Spermatophyta</taxon>
        <taxon>Magnoliopsida</taxon>
        <taxon>Liliopsida</taxon>
        <taxon>Poales</taxon>
        <taxon>Poaceae</taxon>
        <taxon>PACMAD clade</taxon>
        <taxon>Panicoideae</taxon>
        <taxon>Panicodae</taxon>
        <taxon>Paniceae</taxon>
        <taxon>Panicinae</taxon>
        <taxon>Panicum</taxon>
        <taxon>Panicum sect. Panicum</taxon>
    </lineage>
</organism>
<evidence type="ECO:0000313" key="2">
    <source>
        <dbReference type="EMBL" id="PAN22826.1"/>
    </source>
</evidence>
<protein>
    <submittedName>
        <fullName evidence="2">Uncharacterized protein</fullName>
    </submittedName>
</protein>
<dbReference type="AlphaFoldDB" id="A0A2S3HH49"/>
<keyword evidence="1" id="KW-0812">Transmembrane</keyword>
<dbReference type="EMBL" id="CM008049">
    <property type="protein sequence ID" value="PAN22826.1"/>
    <property type="molecule type" value="Genomic_DNA"/>
</dbReference>
<evidence type="ECO:0000256" key="1">
    <source>
        <dbReference type="SAM" id="Phobius"/>
    </source>
</evidence>